<comment type="caution">
    <text evidence="1">The sequence shown here is derived from an EMBL/GenBank/DDBJ whole genome shotgun (WGS) entry which is preliminary data.</text>
</comment>
<name>A0AA39MI06_9AGAR</name>
<evidence type="ECO:0000313" key="2">
    <source>
        <dbReference type="Proteomes" id="UP001175226"/>
    </source>
</evidence>
<sequence>MPFWNILLPISTHPRTCLCPSGHFPLLRTIPVVIYSSRSSPALADNFSMFSSAPFLQDVAVSGYLDQWRKLFAISVAFPAHRAHHSHPGANPDFYACVKEVGVSWNLHFVINTWRTIRSSTLSDAQLLPVLTNNDIRTMTLNGEILSVLDRYSLLNWKELFLYSPFFICVVLRVQCTSIFLLQTNISFDVQRYLETSVNVFDETHHHRYFGDSSVCTCCSRADVRGR</sequence>
<protein>
    <submittedName>
        <fullName evidence="1">Uncharacterized protein</fullName>
    </submittedName>
</protein>
<gene>
    <name evidence="1" type="ORF">EV421DRAFT_1839889</name>
</gene>
<dbReference type="EMBL" id="JAUEPT010000071">
    <property type="protein sequence ID" value="KAK0434449.1"/>
    <property type="molecule type" value="Genomic_DNA"/>
</dbReference>
<keyword evidence="2" id="KW-1185">Reference proteome</keyword>
<reference evidence="1" key="1">
    <citation type="submission" date="2023-06" db="EMBL/GenBank/DDBJ databases">
        <authorList>
            <consortium name="Lawrence Berkeley National Laboratory"/>
            <person name="Ahrendt S."/>
            <person name="Sahu N."/>
            <person name="Indic B."/>
            <person name="Wong-Bajracharya J."/>
            <person name="Merenyi Z."/>
            <person name="Ke H.-M."/>
            <person name="Monk M."/>
            <person name="Kocsube S."/>
            <person name="Drula E."/>
            <person name="Lipzen A."/>
            <person name="Balint B."/>
            <person name="Henrissat B."/>
            <person name="Andreopoulos B."/>
            <person name="Martin F.M."/>
            <person name="Harder C.B."/>
            <person name="Rigling D."/>
            <person name="Ford K.L."/>
            <person name="Foster G.D."/>
            <person name="Pangilinan J."/>
            <person name="Papanicolaou A."/>
            <person name="Barry K."/>
            <person name="LaButti K."/>
            <person name="Viragh M."/>
            <person name="Koriabine M."/>
            <person name="Yan M."/>
            <person name="Riley R."/>
            <person name="Champramary S."/>
            <person name="Plett K.L."/>
            <person name="Tsai I.J."/>
            <person name="Slot J."/>
            <person name="Sipos G."/>
            <person name="Plett J."/>
            <person name="Nagy L.G."/>
            <person name="Grigoriev I.V."/>
        </authorList>
    </citation>
    <scope>NUCLEOTIDE SEQUENCE</scope>
    <source>
        <strain evidence="1">FPL87.14</strain>
    </source>
</reference>
<accession>A0AA39MI06</accession>
<proteinExistence type="predicted"/>
<organism evidence="1 2">
    <name type="scientific">Armillaria borealis</name>
    <dbReference type="NCBI Taxonomy" id="47425"/>
    <lineage>
        <taxon>Eukaryota</taxon>
        <taxon>Fungi</taxon>
        <taxon>Dikarya</taxon>
        <taxon>Basidiomycota</taxon>
        <taxon>Agaricomycotina</taxon>
        <taxon>Agaricomycetes</taxon>
        <taxon>Agaricomycetidae</taxon>
        <taxon>Agaricales</taxon>
        <taxon>Marasmiineae</taxon>
        <taxon>Physalacriaceae</taxon>
        <taxon>Armillaria</taxon>
    </lineage>
</organism>
<dbReference type="Proteomes" id="UP001175226">
    <property type="component" value="Unassembled WGS sequence"/>
</dbReference>
<dbReference type="AlphaFoldDB" id="A0AA39MI06"/>
<evidence type="ECO:0000313" key="1">
    <source>
        <dbReference type="EMBL" id="KAK0434449.1"/>
    </source>
</evidence>